<accession>A0ABQ6N6W8</accession>
<dbReference type="InterPro" id="IPR000048">
    <property type="entry name" value="IQ_motif_EF-hand-BS"/>
</dbReference>
<reference evidence="4 5" key="1">
    <citation type="journal article" date="2023" name="Commun. Biol.">
        <title>Genome analysis of Parmales, the sister group of diatoms, reveals the evolutionary specialization of diatoms from phago-mixotrophs to photoautotrophs.</title>
        <authorList>
            <person name="Ban H."/>
            <person name="Sato S."/>
            <person name="Yoshikawa S."/>
            <person name="Yamada K."/>
            <person name="Nakamura Y."/>
            <person name="Ichinomiya M."/>
            <person name="Sato N."/>
            <person name="Blanc-Mathieu R."/>
            <person name="Endo H."/>
            <person name="Kuwata A."/>
            <person name="Ogata H."/>
        </authorList>
    </citation>
    <scope>NUCLEOTIDE SEQUENCE [LARGE SCALE GENOMIC DNA]</scope>
</reference>
<dbReference type="Gene3D" id="1.20.5.190">
    <property type="match status" value="1"/>
</dbReference>
<protein>
    <submittedName>
        <fullName evidence="4">Uncharacterized protein</fullName>
    </submittedName>
</protein>
<evidence type="ECO:0000256" key="2">
    <source>
        <dbReference type="SAM" id="Coils"/>
    </source>
</evidence>
<feature type="compositionally biased region" description="Basic and acidic residues" evidence="3">
    <location>
        <begin position="2557"/>
        <end position="2576"/>
    </location>
</feature>
<dbReference type="InterPro" id="IPR029058">
    <property type="entry name" value="AB_hydrolase_fold"/>
</dbReference>
<comment type="caution">
    <text evidence="4">The sequence shown here is derived from an EMBL/GenBank/DDBJ whole genome shotgun (WGS) entry which is preliminary data.</text>
</comment>
<feature type="compositionally biased region" description="Basic and acidic residues" evidence="3">
    <location>
        <begin position="303"/>
        <end position="312"/>
    </location>
</feature>
<feature type="region of interest" description="Disordered" evidence="3">
    <location>
        <begin position="2528"/>
        <end position="2576"/>
    </location>
</feature>
<feature type="coiled-coil region" evidence="2">
    <location>
        <begin position="1990"/>
        <end position="2024"/>
    </location>
</feature>
<dbReference type="SMART" id="SM00015">
    <property type="entry name" value="IQ"/>
    <property type="match status" value="2"/>
</dbReference>
<keyword evidence="1 2" id="KW-0175">Coiled coil</keyword>
<keyword evidence="5" id="KW-1185">Reference proteome</keyword>
<feature type="region of interest" description="Disordered" evidence="3">
    <location>
        <begin position="356"/>
        <end position="411"/>
    </location>
</feature>
<evidence type="ECO:0000313" key="5">
    <source>
        <dbReference type="Proteomes" id="UP001165060"/>
    </source>
</evidence>
<feature type="region of interest" description="Disordered" evidence="3">
    <location>
        <begin position="2811"/>
        <end position="2851"/>
    </location>
</feature>
<evidence type="ECO:0000256" key="3">
    <source>
        <dbReference type="SAM" id="MobiDB-lite"/>
    </source>
</evidence>
<dbReference type="PANTHER" id="PTHR32083:SF0">
    <property type="entry name" value="CILIA AND FLAGELLA-ASSOCIATED PROTEIN 58"/>
    <property type="match status" value="1"/>
</dbReference>
<dbReference type="PANTHER" id="PTHR32083">
    <property type="entry name" value="CILIA AND FLAGELLA-ASSOCIATED PROTEIN 58-RELATED"/>
    <property type="match status" value="1"/>
</dbReference>
<dbReference type="Proteomes" id="UP001165060">
    <property type="component" value="Unassembled WGS sequence"/>
</dbReference>
<evidence type="ECO:0000313" key="4">
    <source>
        <dbReference type="EMBL" id="GMI41565.1"/>
    </source>
</evidence>
<feature type="compositionally biased region" description="Basic and acidic residues" evidence="3">
    <location>
        <begin position="917"/>
        <end position="946"/>
    </location>
</feature>
<feature type="region of interest" description="Disordered" evidence="3">
    <location>
        <begin position="1685"/>
        <end position="1713"/>
    </location>
</feature>
<gene>
    <name evidence="4" type="ORF">TeGR_g14321</name>
</gene>
<feature type="compositionally biased region" description="Basic and acidic residues" evidence="3">
    <location>
        <begin position="1685"/>
        <end position="1701"/>
    </location>
</feature>
<organism evidence="4 5">
    <name type="scientific">Tetraparma gracilis</name>
    <dbReference type="NCBI Taxonomy" id="2962635"/>
    <lineage>
        <taxon>Eukaryota</taxon>
        <taxon>Sar</taxon>
        <taxon>Stramenopiles</taxon>
        <taxon>Ochrophyta</taxon>
        <taxon>Bolidophyceae</taxon>
        <taxon>Parmales</taxon>
        <taxon>Triparmaceae</taxon>
        <taxon>Tetraparma</taxon>
    </lineage>
</organism>
<feature type="compositionally biased region" description="Acidic residues" evidence="3">
    <location>
        <begin position="894"/>
        <end position="903"/>
    </location>
</feature>
<sequence length="3117" mass="354658">MKFRSEFRDFNADPVQAPLCIAWYSDGKKEFVNSQTLLMLMKHREWRVQLTALQAYIHPLRNARGHFSSVHQVRIGADDITDKNAALDIVTKSLAAYSEKAYAVTGESGPDDEMQSIATPPTLPTSNIKVDSMDAEFIFDENEKLWFSHLSSVMVQVVHAKRERNQELKRMEESKVIEAASVVAAELRRLLRMASNRGVSVSASFAHFDTQGVGYADCPNLVEGLARLGIGVSQPAAEMLMSMIGTASSLHFRAKDLVLFAELEDDDKDGSVTEDGFPDEDSNSASRSRTASPQPRPRKQRKQAFEKDDSTVDSKPGTPLDLDYTVSAPPPKEDLPRWARNKSKKAYGELKQAEVRYKKNQANKDQFQSYEDDLSSDDEKPSTAASKKPPGTADSGVNITFPDENDAGAVGAPFATNEAENNSVSQGSLASLSVSLSVQSSNPSLSLPVGEGPIPEDDDIDLSDADSLFHAHSSIVMSYRVLNAANRPAASKKTEATVLQQSAAYHEAQEIMERLSPRKETPFQLVVMPDIFMTLDTLETAFAPLLDQHPKSSILLVGLPGLPNTLWPKGVVLNNETHAECLSNLLHHVSTNGEFVPVPATPSFFIGFGFGAASLTTFASAQLSDQNNAVFKKTLKTMILVNSFSKVNQELKRSIQGIRRVLKKDEHQERIQMLMSILFSDEYLEKFGRDEAMELFWSTRRRISLDDQPKKKGHSHMCSGNGKEGVVALLHGMQSATDVTVNFDLLDVPMLFMQSSKGNFVAPTNIEVFEQTEEEFEVVKSPRELLPTHVDEERSKCLSVQWIHCGHEMLQERHSAVTGIILKMVAAAHDEKQEVELGNLDNLGDAEVEEEKVTNLNDFFDILEPDEAGMENMTFEQRASVRSLRGQGSQVDTEASEVTEETGDTLPAEGSETESAAEVREKKQAAKRERRAREAQVRKQREEERKMRKIADERAKELKAIRQQQQNLANESKVLEERHAMHREDLRSSLAEEHFKECEEWEIQAEFARAKAHELQAAREEDEMAELENEAARKRAQKHEQRNARIQELRKKYLDDELTMDGDKAGIFSQGINSLDAHQAVPYCQRLLADLFQCRSRMVDAMKRAKLALDKVSVFQLEYDATERDVRALRRTQRLAETNSTFQAIKPTKRELEELKNKLDERQNQLSEIKSLLSGRKELLGISNRSVQGLKVVLATKEEETKEMIKTLKAREDKMKSNLAVFRVTKDNYSNERQEIEKILNQSQIRMKVVSVELKKVRRHKGKFVDTDVWQKGVMQRMLSVDIKEHLEREEKTLERVLKEFNKTLAEVKGGIFKCDKDIKALMKEIDELKAVEEEMTKGWAKAMSKSVAVEFAEQMKDENNAVNMDEGTEEKKEKAKANMKNKGSLADEIRLKNSEDRTRDEKMWVSMDVIANPDKYSHVSEVEAEEMKFDPDYSIKFNVGDIKRLLALPPQIQLALPFLYSNVEVKAHELLTRFTMEQGEKYFLEKDKATQDEEVKQDGKGLTAEQQREAERQLNVLLKERRCAEARSLPKEEQSEEQLDWIKIDKILSPHLYVEREAEIKTDGVRVFQKGNVKVEYKAGDIYEKAREDYAAGETEAWYCPFDDISLKEIYKENIEDLGEDDERYVKFLMDRYHCDAKETRIGVYAHKALEGINRVKANLEAGKPPYGEAPASIAGGLLGKLKASGEEDKEDEAKKKKEQEEEDDAGDSSHKVFGSWHVVHPAAIGRKAQTVNFNPAEFDDLVDHPASFQYFQAPPEVAEEESVGVNPIDIVKGHPEHAKWMTKETLTNCKVVSSMEELAKVDYGKVRKGLQVLFTTGKTQELVNETEQSLESRQSRSHKFKIDASQKDKVLDITVSIVFQGVFGPRGYRLGRLACQLYRIPSDEEKKNDSDAQPQALGFSPYEMQILNTPDALGRLVIYHKPRRIPVEPGTFQVVIGAAAASKYSIQVNGTLGEEAKAVLNVEYEQSVKKQTRQSQCSTELTELWTSMRLAERKIAVCQSLIDEAESESARCEADIEMCNNELTEDDEIFEMTEEQRNDVFREIKILEVEFAHWCKLFATRQQEKKDIKEGLEQMAQLRRDRLKEKELLKVDMERVRKVIPSATAAVLGPGRATEVALALNAPLNLANAGAASRWQAVSAVKDMITSSLTPAEEVRRLYQREGMKALTLEERQWSMLDQCSNPGKWEWLKVKEEEEDRLREMRGVRKKKRKFNAAIEQFRIEKNEIDRIKETSFSKLQRREVTMKKILNKFHDDAEIMKRKAEQLSSGFDPHLAAETRSKSTRTLTPTEREWSTVDKVLNPSAWIGRVEDQSAGFDHHKNASELMELTEEEQEEIAKEEQAKFDMKKVMGGNKFSFMAVVSNAAKTKRSTQDHKPLGKWVCQYTRDELLKIWSAKSDADLRSHDEERAWHLMKQFNGSYFEYMQGVKASEERAKRLEETHGLDWTAIRMDAPGESLETDIDARCRTVLNELDKTLSFRNPFMDSAVLHIAPQRFPTTVLRLELERELDRLLSEQIYERERASKFLVEDSSDSDMNPNDSDEDEDSDEDQKVINAETRRKERRAQQRADRAKEDVKEAKKRILMDNKSATELAQAKELEALGFGGCLACRKNPCEWLSTLDVPTVMKRKDQIADELNYVRKHPELLVLDSQVALSAQRGGSTRFKREDLIHELAWESRELERRMKLNGIDKELHDCYATRKEYMEVKVLHGYSTLLWTGNARRALEREHNKLVAMTTAVEVVDDILEWMLEGWYFGERESAATVAGYVPSIKKDGFIRPGAETTNATAIKKARLDEIAKKKEKEELEKAAQEKYNGLGKKTKKKGGEGGADGDEDKKEDDQQGTPWEKIVPIEIASKMRIGKEKVIKEGDERDHVLNETEQTMKFGLFCLTFMYFRAMKMVRREKKSWGGGTEKIGVELGEDGKKDFTAERRKMMQESRAEGDRQLALTKAMKKAKEGFERKKLREDKERGEAAKKLYDKMRQEKMEKAACVVLARVYRGHLGRKAARRWARKKAELEAMNALMNASAITIQRVFKGYGGRREAAEVRSEMAEFIAKIRSEEAEADEKEYWETHAFQRYKREVKEFVRTIAEGARGMKANAVALTQKGGDDEEADF</sequence>
<feature type="compositionally biased region" description="Acidic residues" evidence="3">
    <location>
        <begin position="2540"/>
        <end position="2549"/>
    </location>
</feature>
<feature type="coiled-coil region" evidence="2">
    <location>
        <begin position="1284"/>
        <end position="1339"/>
    </location>
</feature>
<feature type="coiled-coil region" evidence="2">
    <location>
        <begin position="1145"/>
        <end position="1172"/>
    </location>
</feature>
<feature type="region of interest" description="Disordered" evidence="3">
    <location>
        <begin position="268"/>
        <end position="343"/>
    </location>
</feature>
<evidence type="ECO:0000256" key="1">
    <source>
        <dbReference type="ARBA" id="ARBA00023054"/>
    </source>
</evidence>
<name>A0ABQ6N6W8_9STRA</name>
<feature type="region of interest" description="Disordered" evidence="3">
    <location>
        <begin position="880"/>
        <end position="946"/>
    </location>
</feature>
<proteinExistence type="predicted"/>
<dbReference type="EMBL" id="BRYB01002226">
    <property type="protein sequence ID" value="GMI41565.1"/>
    <property type="molecule type" value="Genomic_DNA"/>
</dbReference>
<dbReference type="PROSITE" id="PS50096">
    <property type="entry name" value="IQ"/>
    <property type="match status" value="2"/>
</dbReference>
<dbReference type="Gene3D" id="3.40.50.1820">
    <property type="entry name" value="alpha/beta hydrolase"/>
    <property type="match status" value="1"/>
</dbReference>
<feature type="compositionally biased region" description="Polar residues" evidence="3">
    <location>
        <begin position="283"/>
        <end position="293"/>
    </location>
</feature>